<organism evidence="1 2">
    <name type="scientific">Rossellomorea pakistanensis</name>
    <dbReference type="NCBI Taxonomy" id="992288"/>
    <lineage>
        <taxon>Bacteria</taxon>
        <taxon>Bacillati</taxon>
        <taxon>Bacillota</taxon>
        <taxon>Bacilli</taxon>
        <taxon>Bacillales</taxon>
        <taxon>Bacillaceae</taxon>
        <taxon>Rossellomorea</taxon>
    </lineage>
</organism>
<proteinExistence type="predicted"/>
<dbReference type="Pfam" id="PF09929">
    <property type="entry name" value="DUF2161"/>
    <property type="match status" value="1"/>
</dbReference>
<evidence type="ECO:0000313" key="1">
    <source>
        <dbReference type="EMBL" id="MBM7583489.1"/>
    </source>
</evidence>
<comment type="caution">
    <text evidence="1">The sequence shown here is derived from an EMBL/GenBank/DDBJ whole genome shotgun (WGS) entry which is preliminary data.</text>
</comment>
<dbReference type="InterPro" id="IPR018679">
    <property type="entry name" value="DUF2161"/>
</dbReference>
<name>A0ABS2N6U4_9BACI</name>
<accession>A0ABS2N6U4</accession>
<dbReference type="EMBL" id="JAFBDZ010000001">
    <property type="protein sequence ID" value="MBM7583489.1"/>
    <property type="molecule type" value="Genomic_DNA"/>
</dbReference>
<gene>
    <name evidence="1" type="ORF">JOC86_000026</name>
</gene>
<dbReference type="Proteomes" id="UP001646157">
    <property type="component" value="Unassembled WGS sequence"/>
</dbReference>
<sequence>MKSDKKIYEVDLYKPIQQYFTNKGYEVHGEVKHCDVAAVKGEELVIVELKRNLTVELLVQAAKRQRLTDLVYIAIPKPKYSLYSRKWQDICHLIRRLELGLILVSFQKSGAKMEISIPPTPFDRLKNMKRNKKKSNAIIKEINGRNGDYNIGGSNKTKIMTAYKENCIQIACFLERFGPLSPKALKEKGTGERTQSILSKNYYGWFDKVQRGVYTLSEKGKNEFLSFPQIVKYFNEKEPKPPN</sequence>
<reference evidence="1 2" key="1">
    <citation type="submission" date="2021-01" db="EMBL/GenBank/DDBJ databases">
        <title>Genomic Encyclopedia of Type Strains, Phase IV (KMG-IV): sequencing the most valuable type-strain genomes for metagenomic binning, comparative biology and taxonomic classification.</title>
        <authorList>
            <person name="Goeker M."/>
        </authorList>
    </citation>
    <scope>NUCLEOTIDE SEQUENCE [LARGE SCALE GENOMIC DNA]</scope>
    <source>
        <strain evidence="1 2">DSM 24834</strain>
    </source>
</reference>
<keyword evidence="2" id="KW-1185">Reference proteome</keyword>
<protein>
    <recommendedName>
        <fullName evidence="3">Site-specific DNA endonuclease</fullName>
    </recommendedName>
</protein>
<evidence type="ECO:0000313" key="2">
    <source>
        <dbReference type="Proteomes" id="UP001646157"/>
    </source>
</evidence>
<dbReference type="RefSeq" id="WP_205167770.1">
    <property type="nucleotide sequence ID" value="NZ_JAFBDZ010000001.1"/>
</dbReference>
<evidence type="ECO:0008006" key="3">
    <source>
        <dbReference type="Google" id="ProtNLM"/>
    </source>
</evidence>